<dbReference type="Gene3D" id="2.102.10.10">
    <property type="entry name" value="Rieske [2Fe-2S] iron-sulphur domain"/>
    <property type="match status" value="1"/>
</dbReference>
<evidence type="ECO:0000256" key="1">
    <source>
        <dbReference type="ARBA" id="ARBA00022714"/>
    </source>
</evidence>
<evidence type="ECO:0000256" key="3">
    <source>
        <dbReference type="ARBA" id="ARBA00023004"/>
    </source>
</evidence>
<keyword evidence="8" id="KW-1185">Reference proteome</keyword>
<dbReference type="EMBL" id="CP107006">
    <property type="protein sequence ID" value="UYQ95280.1"/>
    <property type="molecule type" value="Genomic_DNA"/>
</dbReference>
<feature type="signal peptide" evidence="5">
    <location>
        <begin position="1"/>
        <end position="23"/>
    </location>
</feature>
<keyword evidence="2" id="KW-0479">Metal-binding</keyword>
<evidence type="ECO:0000259" key="6">
    <source>
        <dbReference type="PROSITE" id="PS51296"/>
    </source>
</evidence>
<keyword evidence="1" id="KW-0001">2Fe-2S</keyword>
<accession>A0ABY6J6J4</accession>
<evidence type="ECO:0000256" key="4">
    <source>
        <dbReference type="ARBA" id="ARBA00023014"/>
    </source>
</evidence>
<dbReference type="InterPro" id="IPR017941">
    <property type="entry name" value="Rieske_2Fe-2S"/>
</dbReference>
<evidence type="ECO:0000313" key="8">
    <source>
        <dbReference type="Proteomes" id="UP001162741"/>
    </source>
</evidence>
<dbReference type="Proteomes" id="UP001162741">
    <property type="component" value="Chromosome"/>
</dbReference>
<sequence length="148" mass="14637">MERRKFLSNVSLTIALACAGGLAACSKGGDNDDNPGGGGGGGNTNPKLTVNLANQLASPGDFIISGGIILIRIAAGNSAASFSALSSTCTHQGCALSTYNAGTSQIECNSPCGHGSRFSNTGAVVNGPATSALAKYTIEVNGTTLTVK</sequence>
<name>A0ABY6J6J4_9BACT</name>
<feature type="domain" description="Rieske" evidence="6">
    <location>
        <begin position="68"/>
        <end position="147"/>
    </location>
</feature>
<dbReference type="RefSeq" id="WP_244843689.1">
    <property type="nucleotide sequence ID" value="NZ_CP107006.1"/>
</dbReference>
<dbReference type="PROSITE" id="PS51296">
    <property type="entry name" value="RIESKE"/>
    <property type="match status" value="1"/>
</dbReference>
<dbReference type="InterPro" id="IPR036922">
    <property type="entry name" value="Rieske_2Fe-2S_sf"/>
</dbReference>
<reference evidence="7" key="1">
    <citation type="submission" date="2022-10" db="EMBL/GenBank/DDBJ databases">
        <title>Chitinophaga sp. nov., isolated from soil.</title>
        <authorList>
            <person name="Jeon C.O."/>
        </authorList>
    </citation>
    <scope>NUCLEOTIDE SEQUENCE</scope>
    <source>
        <strain evidence="7">R8</strain>
    </source>
</reference>
<dbReference type="PROSITE" id="PS51257">
    <property type="entry name" value="PROKAR_LIPOPROTEIN"/>
    <property type="match status" value="1"/>
</dbReference>
<dbReference type="CDD" id="cd03467">
    <property type="entry name" value="Rieske"/>
    <property type="match status" value="1"/>
</dbReference>
<dbReference type="SUPFAM" id="SSF50022">
    <property type="entry name" value="ISP domain"/>
    <property type="match status" value="1"/>
</dbReference>
<evidence type="ECO:0000256" key="5">
    <source>
        <dbReference type="SAM" id="SignalP"/>
    </source>
</evidence>
<organism evidence="7 8">
    <name type="scientific">Chitinophaga horti</name>
    <dbReference type="NCBI Taxonomy" id="2920382"/>
    <lineage>
        <taxon>Bacteria</taxon>
        <taxon>Pseudomonadati</taxon>
        <taxon>Bacteroidota</taxon>
        <taxon>Chitinophagia</taxon>
        <taxon>Chitinophagales</taxon>
        <taxon>Chitinophagaceae</taxon>
        <taxon>Chitinophaga</taxon>
    </lineage>
</organism>
<keyword evidence="3" id="KW-0408">Iron</keyword>
<proteinExistence type="predicted"/>
<protein>
    <submittedName>
        <fullName evidence="7">Rieske (2Fe-2S) protein</fullName>
    </submittedName>
</protein>
<gene>
    <name evidence="7" type="ORF">MKQ68_09245</name>
</gene>
<evidence type="ECO:0000313" key="7">
    <source>
        <dbReference type="EMBL" id="UYQ95280.1"/>
    </source>
</evidence>
<evidence type="ECO:0000256" key="2">
    <source>
        <dbReference type="ARBA" id="ARBA00022723"/>
    </source>
</evidence>
<dbReference type="Pfam" id="PF00355">
    <property type="entry name" value="Rieske"/>
    <property type="match status" value="1"/>
</dbReference>
<keyword evidence="5" id="KW-0732">Signal</keyword>
<feature type="chain" id="PRO_5046800960" evidence="5">
    <location>
        <begin position="24"/>
        <end position="148"/>
    </location>
</feature>
<keyword evidence="4" id="KW-0411">Iron-sulfur</keyword>